<dbReference type="EMBL" id="CP014229">
    <property type="protein sequence ID" value="AMD88828.1"/>
    <property type="molecule type" value="Genomic_DNA"/>
</dbReference>
<keyword evidence="3" id="KW-0812">Transmembrane</keyword>
<keyword evidence="3" id="KW-0472">Membrane</keyword>
<dbReference type="InterPro" id="IPR029787">
    <property type="entry name" value="Nucleotide_cyclase"/>
</dbReference>
<keyword evidence="6" id="KW-1185">Reference proteome</keyword>
<accession>A0A0X8JI54</accession>
<evidence type="ECO:0000256" key="1">
    <source>
        <dbReference type="ARBA" id="ARBA00012528"/>
    </source>
</evidence>
<dbReference type="STRING" id="44742.AXF13_01125"/>
<dbReference type="EC" id="2.7.7.65" evidence="1"/>
<evidence type="ECO:0000256" key="3">
    <source>
        <dbReference type="SAM" id="Phobius"/>
    </source>
</evidence>
<dbReference type="Gene3D" id="3.30.70.270">
    <property type="match status" value="1"/>
</dbReference>
<dbReference type="Pfam" id="PF00990">
    <property type="entry name" value="GGDEF"/>
    <property type="match status" value="1"/>
</dbReference>
<feature type="domain" description="GGDEF" evidence="4">
    <location>
        <begin position="499"/>
        <end position="631"/>
    </location>
</feature>
<evidence type="ECO:0000313" key="5">
    <source>
        <dbReference type="EMBL" id="AMD88828.1"/>
    </source>
</evidence>
<dbReference type="Gene3D" id="3.30.450.20">
    <property type="entry name" value="PAS domain"/>
    <property type="match status" value="1"/>
</dbReference>
<dbReference type="Proteomes" id="UP000069241">
    <property type="component" value="Chromosome"/>
</dbReference>
<dbReference type="KEGG" id="dfi:AXF13_01125"/>
<protein>
    <recommendedName>
        <fullName evidence="1">diguanylate cyclase</fullName>
        <ecNumber evidence="1">2.7.7.65</ecNumber>
    </recommendedName>
</protein>
<evidence type="ECO:0000256" key="2">
    <source>
        <dbReference type="ARBA" id="ARBA00034247"/>
    </source>
</evidence>
<feature type="transmembrane region" description="Helical" evidence="3">
    <location>
        <begin position="9"/>
        <end position="29"/>
    </location>
</feature>
<feature type="transmembrane region" description="Helical" evidence="3">
    <location>
        <begin position="301"/>
        <end position="323"/>
    </location>
</feature>
<dbReference type="PANTHER" id="PTHR45138">
    <property type="entry name" value="REGULATORY COMPONENTS OF SENSORY TRANSDUCTION SYSTEM"/>
    <property type="match status" value="1"/>
</dbReference>
<dbReference type="SUPFAM" id="SSF55073">
    <property type="entry name" value="Nucleotide cyclase"/>
    <property type="match status" value="1"/>
</dbReference>
<dbReference type="CDD" id="cd01949">
    <property type="entry name" value="GGDEF"/>
    <property type="match status" value="1"/>
</dbReference>
<gene>
    <name evidence="5" type="ORF">AXF13_01125</name>
</gene>
<dbReference type="InterPro" id="IPR043128">
    <property type="entry name" value="Rev_trsase/Diguanyl_cyclase"/>
</dbReference>
<evidence type="ECO:0000259" key="4">
    <source>
        <dbReference type="PROSITE" id="PS50887"/>
    </source>
</evidence>
<dbReference type="AlphaFoldDB" id="A0A0X8JI54"/>
<dbReference type="InterPro" id="IPR000160">
    <property type="entry name" value="GGDEF_dom"/>
</dbReference>
<proteinExistence type="predicted"/>
<sequence length="637" mass="73291">MKDNHLLRINLNITVILVIGFALTAVLSYRANYQASLDNIEQVSSLTAEGIYYRLTTRFTKPVNISLTMAHDNLLVRHLTGEARHPEDRAYVETTREYLDTYRKKYGFDSVFLVSTATGRYYNFKGIDRVLTRDNPENTWYFRLMNSDQEYALHVDNDEVRGADNKITVFVNCKVKDAAGRVLGVVGVGIRIDSLKELLKSYEEKYRVTASLISKSGGIEISTTHTGHEKKDWFETYRQEDIRKKILSWNNDSSSLTLWTPTAPLSREKSFIVVRYIPELSWNLVVAQNTGLLISEMRAQLYQTCAILVFVIVVVLVIVTTVIRKFNKRITQLMEERQAFFKKATEQMYDNICEFNITRNCAEQAWTGEYFETLGAKGLPYDQAIRIIAEKQIKKEFRERYLAIFDPRNVMREYAAGNNHLRYDFMISQDGTEYSWTRVDAHVFYSAEDKCIHMVTYRKDIEREKKKELQAVTDEMTGFYTKKATERAICELLFQKPDSGYAFFIFDIDNFKQANDRFGHAFGDICIRTFTAIIRRHFKERAVLGRIGGDEFAAFVPIPDREWAERKAETLSAALCTECLDGPARWRMTASIGVALAPQSGTDFNTLYQNADAALYQVKKRGKNGFSVHDGTAARGF</sequence>
<dbReference type="GO" id="GO:0052621">
    <property type="term" value="F:diguanylate cyclase activity"/>
    <property type="evidence" value="ECO:0007669"/>
    <property type="project" value="UniProtKB-EC"/>
</dbReference>
<organism evidence="5 6">
    <name type="scientific">Desulfovibrio fairfieldensis</name>
    <dbReference type="NCBI Taxonomy" id="44742"/>
    <lineage>
        <taxon>Bacteria</taxon>
        <taxon>Pseudomonadati</taxon>
        <taxon>Thermodesulfobacteriota</taxon>
        <taxon>Desulfovibrionia</taxon>
        <taxon>Desulfovibrionales</taxon>
        <taxon>Desulfovibrionaceae</taxon>
        <taxon>Desulfovibrio</taxon>
    </lineage>
</organism>
<name>A0A0X8JI54_9BACT</name>
<dbReference type="SMART" id="SM00267">
    <property type="entry name" value="GGDEF"/>
    <property type="match status" value="1"/>
</dbReference>
<dbReference type="PANTHER" id="PTHR45138:SF9">
    <property type="entry name" value="DIGUANYLATE CYCLASE DGCM-RELATED"/>
    <property type="match status" value="1"/>
</dbReference>
<dbReference type="RefSeq" id="WP_062251319.1">
    <property type="nucleotide sequence ID" value="NZ_CP014229.1"/>
</dbReference>
<keyword evidence="3" id="KW-1133">Transmembrane helix</keyword>
<evidence type="ECO:0000313" key="6">
    <source>
        <dbReference type="Proteomes" id="UP000069241"/>
    </source>
</evidence>
<dbReference type="PROSITE" id="PS50887">
    <property type="entry name" value="GGDEF"/>
    <property type="match status" value="1"/>
</dbReference>
<reference evidence="6" key="1">
    <citation type="submission" date="2016-02" db="EMBL/GenBank/DDBJ databases">
        <authorList>
            <person name="Holder M.E."/>
            <person name="Ajami N.J."/>
            <person name="Petrosino J.F."/>
        </authorList>
    </citation>
    <scope>NUCLEOTIDE SEQUENCE [LARGE SCALE GENOMIC DNA]</scope>
    <source>
        <strain evidence="6">CCUG 45958</strain>
    </source>
</reference>
<comment type="catalytic activity">
    <reaction evidence="2">
        <text>2 GTP = 3',3'-c-di-GMP + 2 diphosphate</text>
        <dbReference type="Rhea" id="RHEA:24898"/>
        <dbReference type="ChEBI" id="CHEBI:33019"/>
        <dbReference type="ChEBI" id="CHEBI:37565"/>
        <dbReference type="ChEBI" id="CHEBI:58805"/>
        <dbReference type="EC" id="2.7.7.65"/>
    </reaction>
</comment>
<dbReference type="InterPro" id="IPR050469">
    <property type="entry name" value="Diguanylate_Cyclase"/>
</dbReference>
<dbReference type="NCBIfam" id="TIGR00254">
    <property type="entry name" value="GGDEF"/>
    <property type="match status" value="1"/>
</dbReference>